<evidence type="ECO:0000313" key="3">
    <source>
        <dbReference type="Proteomes" id="UP001163823"/>
    </source>
</evidence>
<dbReference type="InterPro" id="IPR025659">
    <property type="entry name" value="Tubby-like_C"/>
</dbReference>
<proteinExistence type="inferred from homology"/>
<comment type="caution">
    <text evidence="2">The sequence shown here is derived from an EMBL/GenBank/DDBJ whole genome shotgun (WGS) entry which is preliminary data.</text>
</comment>
<dbReference type="Pfam" id="PF04525">
    <property type="entry name" value="LOR"/>
    <property type="match status" value="1"/>
</dbReference>
<keyword evidence="3" id="KW-1185">Reference proteome</keyword>
<sequence>MAASPISVINSNYCSSDTVNFDIVRKVMKVGSGNFVVTNVNDETIFKVKAFIFTLHDRRILFDSAGNPIVTLYKKIMSMHERWEIYRGESTEPKDLIFTVKRSSVFQWKAKLHVFLANNTAQEKCDFRVENNIIYADESSTIVAHMEKRTGFRSFLFGKDKFKLTVYPNIDFAFIVTLIVILDEICEGDLSKVISPIKLVNMAYGFPGI</sequence>
<dbReference type="Gene3D" id="2.40.160.200">
    <property type="entry name" value="LURP1-related"/>
    <property type="match status" value="1"/>
</dbReference>
<evidence type="ECO:0000256" key="1">
    <source>
        <dbReference type="ARBA" id="ARBA00005437"/>
    </source>
</evidence>
<gene>
    <name evidence="2" type="ORF">O6P43_032012</name>
</gene>
<organism evidence="2 3">
    <name type="scientific">Quillaja saponaria</name>
    <name type="common">Soap bark tree</name>
    <dbReference type="NCBI Taxonomy" id="32244"/>
    <lineage>
        <taxon>Eukaryota</taxon>
        <taxon>Viridiplantae</taxon>
        <taxon>Streptophyta</taxon>
        <taxon>Embryophyta</taxon>
        <taxon>Tracheophyta</taxon>
        <taxon>Spermatophyta</taxon>
        <taxon>Magnoliopsida</taxon>
        <taxon>eudicotyledons</taxon>
        <taxon>Gunneridae</taxon>
        <taxon>Pentapetalae</taxon>
        <taxon>rosids</taxon>
        <taxon>fabids</taxon>
        <taxon>Fabales</taxon>
        <taxon>Quillajaceae</taxon>
        <taxon>Quillaja</taxon>
    </lineage>
</organism>
<dbReference type="EMBL" id="JARAOO010000013">
    <property type="protein sequence ID" value="KAJ7947169.1"/>
    <property type="molecule type" value="Genomic_DNA"/>
</dbReference>
<accession>A0AAD7KW61</accession>
<dbReference type="Proteomes" id="UP001163823">
    <property type="component" value="Chromosome 13"/>
</dbReference>
<reference evidence="2" key="1">
    <citation type="journal article" date="2023" name="Science">
        <title>Elucidation of the pathway for biosynthesis of saponin adjuvants from the soapbark tree.</title>
        <authorList>
            <person name="Reed J."/>
            <person name="Orme A."/>
            <person name="El-Demerdash A."/>
            <person name="Owen C."/>
            <person name="Martin L.B.B."/>
            <person name="Misra R.C."/>
            <person name="Kikuchi S."/>
            <person name="Rejzek M."/>
            <person name="Martin A.C."/>
            <person name="Harkess A."/>
            <person name="Leebens-Mack J."/>
            <person name="Louveau T."/>
            <person name="Stephenson M.J."/>
            <person name="Osbourn A."/>
        </authorList>
    </citation>
    <scope>NUCLEOTIDE SEQUENCE</scope>
    <source>
        <strain evidence="2">S10</strain>
    </source>
</reference>
<comment type="similarity">
    <text evidence="1">Belongs to the LOR family.</text>
</comment>
<dbReference type="InterPro" id="IPR007612">
    <property type="entry name" value="LOR"/>
</dbReference>
<dbReference type="AlphaFoldDB" id="A0AAD7KW61"/>
<protein>
    <submittedName>
        <fullName evidence="2">Protein LURP-one-related 15</fullName>
    </submittedName>
</protein>
<dbReference type="PANTHER" id="PTHR31087">
    <property type="match status" value="1"/>
</dbReference>
<dbReference type="SUPFAM" id="SSF54518">
    <property type="entry name" value="Tubby C-terminal domain-like"/>
    <property type="match status" value="1"/>
</dbReference>
<name>A0AAD7KW61_QUISA</name>
<evidence type="ECO:0000313" key="2">
    <source>
        <dbReference type="EMBL" id="KAJ7947169.1"/>
    </source>
</evidence>
<dbReference type="InterPro" id="IPR038595">
    <property type="entry name" value="LOR_sf"/>
</dbReference>
<dbReference type="KEGG" id="qsa:O6P43_032012"/>
<dbReference type="PANTHER" id="PTHR31087:SF160">
    <property type="entry name" value="PROTEIN LURP-ONE-RELATED 1-RELATED"/>
    <property type="match status" value="1"/>
</dbReference>